<protein>
    <submittedName>
        <fullName evidence="2">Uncharacterized protein</fullName>
    </submittedName>
</protein>
<dbReference type="Proteomes" id="UP000887565">
    <property type="component" value="Unplaced"/>
</dbReference>
<sequence>MISNILGNIEFPNGCHDTATIAEHLSHFGGYALLQRPREIQLAGYGTLQLIVASLPSHWCTISWTKIDRPSSFVLSISSLASTPSKMKTALYFIKLERFLDLN</sequence>
<keyword evidence="1" id="KW-1185">Reference proteome</keyword>
<reference evidence="2" key="1">
    <citation type="submission" date="2022-11" db="UniProtKB">
        <authorList>
            <consortium name="WormBaseParasite"/>
        </authorList>
    </citation>
    <scope>IDENTIFICATION</scope>
</reference>
<dbReference type="AlphaFoldDB" id="A0A915IZQ6"/>
<evidence type="ECO:0000313" key="2">
    <source>
        <dbReference type="WBParaSite" id="nRc.2.0.1.t19610-RA"/>
    </source>
</evidence>
<proteinExistence type="predicted"/>
<organism evidence="1 2">
    <name type="scientific">Romanomermis culicivorax</name>
    <name type="common">Nematode worm</name>
    <dbReference type="NCBI Taxonomy" id="13658"/>
    <lineage>
        <taxon>Eukaryota</taxon>
        <taxon>Metazoa</taxon>
        <taxon>Ecdysozoa</taxon>
        <taxon>Nematoda</taxon>
        <taxon>Enoplea</taxon>
        <taxon>Dorylaimia</taxon>
        <taxon>Mermithida</taxon>
        <taxon>Mermithoidea</taxon>
        <taxon>Mermithidae</taxon>
        <taxon>Romanomermis</taxon>
    </lineage>
</organism>
<name>A0A915IZQ6_ROMCU</name>
<dbReference type="WBParaSite" id="nRc.2.0.1.t19610-RA">
    <property type="protein sequence ID" value="nRc.2.0.1.t19610-RA"/>
    <property type="gene ID" value="nRc.2.0.1.g19610"/>
</dbReference>
<evidence type="ECO:0000313" key="1">
    <source>
        <dbReference type="Proteomes" id="UP000887565"/>
    </source>
</evidence>
<accession>A0A915IZQ6</accession>